<dbReference type="KEGG" id="bhc:JFL75_20640"/>
<keyword evidence="3" id="KW-1185">Reference proteome</keyword>
<organism evidence="2 3">
    <name type="scientific">Breznakiella homolactica</name>
    <dbReference type="NCBI Taxonomy" id="2798577"/>
    <lineage>
        <taxon>Bacteria</taxon>
        <taxon>Pseudomonadati</taxon>
        <taxon>Spirochaetota</taxon>
        <taxon>Spirochaetia</taxon>
        <taxon>Spirochaetales</taxon>
        <taxon>Breznakiellaceae</taxon>
        <taxon>Breznakiella</taxon>
    </lineage>
</organism>
<evidence type="ECO:0000313" key="3">
    <source>
        <dbReference type="Proteomes" id="UP000595917"/>
    </source>
</evidence>
<gene>
    <name evidence="2" type="ORF">JFL75_20640</name>
</gene>
<dbReference type="PROSITE" id="PS51257">
    <property type="entry name" value="PROKAR_LIPOPROTEIN"/>
    <property type="match status" value="1"/>
</dbReference>
<keyword evidence="1" id="KW-0732">Signal</keyword>
<reference evidence="2" key="1">
    <citation type="submission" date="2021-01" db="EMBL/GenBank/DDBJ databases">
        <title>Description of Breznakiella homolactica.</title>
        <authorList>
            <person name="Song Y."/>
            <person name="Brune A."/>
        </authorList>
    </citation>
    <scope>NUCLEOTIDE SEQUENCE</scope>
    <source>
        <strain evidence="2">RmG30</strain>
    </source>
</reference>
<dbReference type="Gene3D" id="3.10.28.20">
    <property type="entry name" value="Acetamidase/Formamidase-like domains"/>
    <property type="match status" value="1"/>
</dbReference>
<evidence type="ECO:0000313" key="2">
    <source>
        <dbReference type="EMBL" id="QQO09305.1"/>
    </source>
</evidence>
<dbReference type="RefSeq" id="WP_215626611.1">
    <property type="nucleotide sequence ID" value="NZ_CP067089.2"/>
</dbReference>
<dbReference type="Proteomes" id="UP000595917">
    <property type="component" value="Chromosome"/>
</dbReference>
<dbReference type="AlphaFoldDB" id="A0A7T8BAS0"/>
<keyword evidence="2" id="KW-0449">Lipoprotein</keyword>
<accession>A0A7T8BAS0</accession>
<feature type="chain" id="PRO_5031069566" evidence="1">
    <location>
        <begin position="18"/>
        <end position="349"/>
    </location>
</feature>
<feature type="signal peptide" evidence="1">
    <location>
        <begin position="1"/>
        <end position="17"/>
    </location>
</feature>
<name>A0A7T8BAS0_9SPIR</name>
<dbReference type="EMBL" id="CP067089">
    <property type="protein sequence ID" value="QQO09305.1"/>
    <property type="molecule type" value="Genomic_DNA"/>
</dbReference>
<protein>
    <submittedName>
        <fullName evidence="2">LPP20 family lipoprotein</fullName>
    </submittedName>
</protein>
<evidence type="ECO:0000256" key="1">
    <source>
        <dbReference type="SAM" id="SignalP"/>
    </source>
</evidence>
<sequence>MSKLALILMILALGGCASTPQPEKTGRLAEPQWVSSPSSVYDESRYISAVGYGLDRASAEKSALGALTAIFGQSVQGETKASYKYSEAVADGFIDSSENSEIESAVKTSFAMDSLIGAELKDFWFDGVDTYYSIAVMDRPKSSMLYSDLIESNQRVIRDLVSVPEDQRYTLDSYARYSMAATIADASTVFMNVLSVISPASAAVYRSEVRRGDDYRLECLTIAQNTPIAVSVDNDSAGRVRAAFSQSISDTGFKTGGSGSPYTLDVSLSFTEVVLPENPNKFVRYVVNAKLVENATENVLFPYSLSGREGHASLSEAENRAVRTIEQKILESYGAEFEEYLNQLSSVKR</sequence>
<proteinExistence type="predicted"/>